<evidence type="ECO:0000256" key="4">
    <source>
        <dbReference type="ARBA" id="ARBA00022605"/>
    </source>
</evidence>
<reference evidence="11 12" key="1">
    <citation type="submission" date="2019-03" db="EMBL/GenBank/DDBJ databases">
        <title>Genomic Encyclopedia of Type Strains, Phase IV (KMG-IV): sequencing the most valuable type-strain genomes for metagenomic binning, comparative biology and taxonomic classification.</title>
        <authorList>
            <person name="Goeker M."/>
        </authorList>
    </citation>
    <scope>NUCLEOTIDE SEQUENCE [LARGE SCALE GENOMIC DNA]</scope>
    <source>
        <strain evidence="11 12">DSM 45707</strain>
    </source>
</reference>
<gene>
    <name evidence="9" type="primary">trpA</name>
    <name evidence="11" type="ORF">EDD58_10730</name>
</gene>
<dbReference type="PROSITE" id="PS00167">
    <property type="entry name" value="TRP_SYNTHASE_ALPHA"/>
    <property type="match status" value="1"/>
</dbReference>
<dbReference type="InterPro" id="IPR013785">
    <property type="entry name" value="Aldolase_TIM"/>
</dbReference>
<accession>A0A4R3L5G0</accession>
<dbReference type="SUPFAM" id="SSF51366">
    <property type="entry name" value="Ribulose-phoshate binding barrel"/>
    <property type="match status" value="1"/>
</dbReference>
<dbReference type="InterPro" id="IPR011060">
    <property type="entry name" value="RibuloseP-bd_barrel"/>
</dbReference>
<comment type="function">
    <text evidence="1 9">The alpha subunit is responsible for the aldol cleavage of indoleglycerol phosphate to indole and glyceraldehyde 3-phosphate.</text>
</comment>
<dbReference type="Proteomes" id="UP000294937">
    <property type="component" value="Unassembled WGS sequence"/>
</dbReference>
<dbReference type="NCBIfam" id="TIGR00262">
    <property type="entry name" value="trpA"/>
    <property type="match status" value="1"/>
</dbReference>
<dbReference type="GO" id="GO:0004834">
    <property type="term" value="F:tryptophan synthase activity"/>
    <property type="evidence" value="ECO:0007669"/>
    <property type="project" value="UniProtKB-UniRule"/>
</dbReference>
<dbReference type="GO" id="GO:0005829">
    <property type="term" value="C:cytosol"/>
    <property type="evidence" value="ECO:0007669"/>
    <property type="project" value="TreeGrafter"/>
</dbReference>
<comment type="pathway">
    <text evidence="2 9">Amino-acid biosynthesis; L-tryptophan biosynthesis; L-tryptophan from chorismate: step 5/5.</text>
</comment>
<evidence type="ECO:0000256" key="8">
    <source>
        <dbReference type="ARBA" id="ARBA00049047"/>
    </source>
</evidence>
<keyword evidence="6 9" id="KW-0057">Aromatic amino acid biosynthesis</keyword>
<protein>
    <recommendedName>
        <fullName evidence="9">Tryptophan synthase alpha chain</fullName>
        <ecNumber evidence="9">4.2.1.20</ecNumber>
    </recommendedName>
</protein>
<organism evidence="11 12">
    <name type="scientific">Hazenella coriacea</name>
    <dbReference type="NCBI Taxonomy" id="1179467"/>
    <lineage>
        <taxon>Bacteria</taxon>
        <taxon>Bacillati</taxon>
        <taxon>Bacillota</taxon>
        <taxon>Bacilli</taxon>
        <taxon>Bacillales</taxon>
        <taxon>Thermoactinomycetaceae</taxon>
        <taxon>Hazenella</taxon>
    </lineage>
</organism>
<evidence type="ECO:0000256" key="9">
    <source>
        <dbReference type="HAMAP-Rule" id="MF_00131"/>
    </source>
</evidence>
<comment type="catalytic activity">
    <reaction evidence="8 9">
        <text>(1S,2R)-1-C-(indol-3-yl)glycerol 3-phosphate + L-serine = D-glyceraldehyde 3-phosphate + L-tryptophan + H2O</text>
        <dbReference type="Rhea" id="RHEA:10532"/>
        <dbReference type="ChEBI" id="CHEBI:15377"/>
        <dbReference type="ChEBI" id="CHEBI:33384"/>
        <dbReference type="ChEBI" id="CHEBI:57912"/>
        <dbReference type="ChEBI" id="CHEBI:58866"/>
        <dbReference type="ChEBI" id="CHEBI:59776"/>
        <dbReference type="EC" id="4.2.1.20"/>
    </reaction>
</comment>
<dbReference type="EC" id="4.2.1.20" evidence="9"/>
<keyword evidence="5 9" id="KW-0822">Tryptophan biosynthesis</keyword>
<feature type="active site" description="Proton acceptor" evidence="9">
    <location>
        <position position="45"/>
    </location>
</feature>
<dbReference type="Pfam" id="PF00290">
    <property type="entry name" value="Trp_syntA"/>
    <property type="match status" value="1"/>
</dbReference>
<proteinExistence type="inferred from homology"/>
<evidence type="ECO:0000313" key="12">
    <source>
        <dbReference type="Proteomes" id="UP000294937"/>
    </source>
</evidence>
<evidence type="ECO:0000313" key="11">
    <source>
        <dbReference type="EMBL" id="TCS93384.1"/>
    </source>
</evidence>
<dbReference type="UniPathway" id="UPA00035">
    <property type="reaction ID" value="UER00044"/>
</dbReference>
<comment type="subunit">
    <text evidence="3 9">Tetramer of two alpha and two beta chains.</text>
</comment>
<evidence type="ECO:0000256" key="2">
    <source>
        <dbReference type="ARBA" id="ARBA00004733"/>
    </source>
</evidence>
<comment type="caution">
    <text evidence="11">The sequence shown here is derived from an EMBL/GenBank/DDBJ whole genome shotgun (WGS) entry which is preliminary data.</text>
</comment>
<dbReference type="OrthoDB" id="9804578at2"/>
<dbReference type="CDD" id="cd04724">
    <property type="entry name" value="Tryptophan_synthase_alpha"/>
    <property type="match status" value="1"/>
</dbReference>
<dbReference type="PANTHER" id="PTHR43406">
    <property type="entry name" value="TRYPTOPHAN SYNTHASE, ALPHA CHAIN"/>
    <property type="match status" value="1"/>
</dbReference>
<keyword evidence="12" id="KW-1185">Reference proteome</keyword>
<dbReference type="HAMAP" id="MF_00131">
    <property type="entry name" value="Trp_synth_alpha"/>
    <property type="match status" value="1"/>
</dbReference>
<evidence type="ECO:0000256" key="10">
    <source>
        <dbReference type="RuleBase" id="RU003662"/>
    </source>
</evidence>
<keyword evidence="7 9" id="KW-0456">Lyase</keyword>
<evidence type="ECO:0000256" key="6">
    <source>
        <dbReference type="ARBA" id="ARBA00023141"/>
    </source>
</evidence>
<name>A0A4R3L5G0_9BACL</name>
<keyword evidence="4 9" id="KW-0028">Amino-acid biosynthesis</keyword>
<dbReference type="PANTHER" id="PTHR43406:SF1">
    <property type="entry name" value="TRYPTOPHAN SYNTHASE ALPHA CHAIN, CHLOROPLASTIC"/>
    <property type="match status" value="1"/>
</dbReference>
<evidence type="ECO:0000256" key="1">
    <source>
        <dbReference type="ARBA" id="ARBA00003365"/>
    </source>
</evidence>
<comment type="similarity">
    <text evidence="9 10">Belongs to the TrpA family.</text>
</comment>
<dbReference type="InterPro" id="IPR018204">
    <property type="entry name" value="Trp_synthase_alpha_AS"/>
</dbReference>
<evidence type="ECO:0000256" key="3">
    <source>
        <dbReference type="ARBA" id="ARBA00011270"/>
    </source>
</evidence>
<dbReference type="AlphaFoldDB" id="A0A4R3L5G0"/>
<evidence type="ECO:0000256" key="5">
    <source>
        <dbReference type="ARBA" id="ARBA00022822"/>
    </source>
</evidence>
<evidence type="ECO:0000256" key="7">
    <source>
        <dbReference type="ARBA" id="ARBA00023239"/>
    </source>
</evidence>
<feature type="active site" description="Proton acceptor" evidence="9">
    <location>
        <position position="56"/>
    </location>
</feature>
<dbReference type="EMBL" id="SMAG01000007">
    <property type="protein sequence ID" value="TCS93384.1"/>
    <property type="molecule type" value="Genomic_DNA"/>
</dbReference>
<dbReference type="RefSeq" id="WP_131925667.1">
    <property type="nucleotide sequence ID" value="NZ_SMAG01000007.1"/>
</dbReference>
<dbReference type="Gene3D" id="3.20.20.70">
    <property type="entry name" value="Aldolase class I"/>
    <property type="match status" value="1"/>
</dbReference>
<sequence>MNSLQKAFKKPGTHLIPFITAGDPNVEVTESIIELLEEEGVTAIELGVPFSEPVADGPTIQAASQRALENGVKLMSVLDLARRVREKGCQVPLILFSYYNPLLQYGLERLIGELAEIGFQGMIIPDLPFEESGSLRQWAKNEGIAVIPLVAPTSRQRIEMIVEEAEGFVYCISSLGTTGQRSQFDEQIFSFLQTVRQASPVPIAVGFGISSPEQVARFSSYSDAVIVGSSLVERIHQLSPTLMDPARRDEGLEEVRRFVRHLKSE</sequence>
<dbReference type="InterPro" id="IPR002028">
    <property type="entry name" value="Trp_synthase_suA"/>
</dbReference>
<dbReference type="FunFam" id="3.20.20.70:FF:000037">
    <property type="entry name" value="Tryptophan synthase alpha chain"/>
    <property type="match status" value="1"/>
</dbReference>